<feature type="domain" description="EAL" evidence="3">
    <location>
        <begin position="681"/>
        <end position="935"/>
    </location>
</feature>
<dbReference type="PROSITE" id="PS50112">
    <property type="entry name" value="PAS"/>
    <property type="match status" value="2"/>
</dbReference>
<dbReference type="InterPro" id="IPR035919">
    <property type="entry name" value="EAL_sf"/>
</dbReference>
<protein>
    <submittedName>
        <fullName evidence="5">EAL domain-containing protein</fullName>
    </submittedName>
</protein>
<dbReference type="Pfam" id="PF00990">
    <property type="entry name" value="GGDEF"/>
    <property type="match status" value="1"/>
</dbReference>
<dbReference type="InterPro" id="IPR000014">
    <property type="entry name" value="PAS"/>
</dbReference>
<feature type="domain" description="PAC" evidence="2">
    <location>
        <begin position="333"/>
        <end position="387"/>
    </location>
</feature>
<reference evidence="5 6" key="1">
    <citation type="submission" date="2019-06" db="EMBL/GenBank/DDBJ databases">
        <title>Metagenome assembled Genome of Spiribacter salinus SL48-SHIP from the microbial mat of Salt Lake 48 (Novosibirsk region, Russia).</title>
        <authorList>
            <person name="Shipova A."/>
            <person name="Rozanov A.S."/>
            <person name="Bryanskaya A.V."/>
            <person name="Peltek S.E."/>
        </authorList>
    </citation>
    <scope>NUCLEOTIDE SEQUENCE [LARGE SCALE GENOMIC DNA]</scope>
    <source>
        <strain evidence="5">SL48-SHIP-2</strain>
    </source>
</reference>
<dbReference type="GO" id="GO:0006355">
    <property type="term" value="P:regulation of DNA-templated transcription"/>
    <property type="evidence" value="ECO:0007669"/>
    <property type="project" value="InterPro"/>
</dbReference>
<dbReference type="SUPFAM" id="SSF141868">
    <property type="entry name" value="EAL domain-like"/>
    <property type="match status" value="1"/>
</dbReference>
<dbReference type="NCBIfam" id="TIGR00254">
    <property type="entry name" value="GGDEF"/>
    <property type="match status" value="1"/>
</dbReference>
<evidence type="ECO:0000259" key="4">
    <source>
        <dbReference type="PROSITE" id="PS50887"/>
    </source>
</evidence>
<evidence type="ECO:0000259" key="1">
    <source>
        <dbReference type="PROSITE" id="PS50112"/>
    </source>
</evidence>
<accession>A0A540VP39</accession>
<dbReference type="InterPro" id="IPR001633">
    <property type="entry name" value="EAL_dom"/>
</dbReference>
<name>A0A540VP39_9GAMM</name>
<dbReference type="InterPro" id="IPR035965">
    <property type="entry name" value="PAS-like_dom_sf"/>
</dbReference>
<dbReference type="InterPro" id="IPR013767">
    <property type="entry name" value="PAS_fold"/>
</dbReference>
<organism evidence="5 6">
    <name type="scientific">Spiribacter salinus</name>
    <dbReference type="NCBI Taxonomy" id="1335746"/>
    <lineage>
        <taxon>Bacteria</taxon>
        <taxon>Pseudomonadati</taxon>
        <taxon>Pseudomonadota</taxon>
        <taxon>Gammaproteobacteria</taxon>
        <taxon>Chromatiales</taxon>
        <taxon>Ectothiorhodospiraceae</taxon>
        <taxon>Spiribacter</taxon>
    </lineage>
</organism>
<dbReference type="PROSITE" id="PS50887">
    <property type="entry name" value="GGDEF"/>
    <property type="match status" value="1"/>
</dbReference>
<dbReference type="InterPro" id="IPR001610">
    <property type="entry name" value="PAC"/>
</dbReference>
<dbReference type="SMART" id="SM00091">
    <property type="entry name" value="PAS"/>
    <property type="match status" value="2"/>
</dbReference>
<dbReference type="PANTHER" id="PTHR44757">
    <property type="entry name" value="DIGUANYLATE CYCLASE DGCP"/>
    <property type="match status" value="1"/>
</dbReference>
<dbReference type="Pfam" id="PF00989">
    <property type="entry name" value="PAS"/>
    <property type="match status" value="1"/>
</dbReference>
<dbReference type="CDD" id="cd01948">
    <property type="entry name" value="EAL"/>
    <property type="match status" value="1"/>
</dbReference>
<feature type="domain" description="PAS" evidence="1">
    <location>
        <begin position="131"/>
        <end position="180"/>
    </location>
</feature>
<dbReference type="InterPro" id="IPR043128">
    <property type="entry name" value="Rev_trsase/Diguanyl_cyclase"/>
</dbReference>
<dbReference type="PROSITE" id="PS50883">
    <property type="entry name" value="EAL"/>
    <property type="match status" value="1"/>
</dbReference>
<dbReference type="InterPro" id="IPR000700">
    <property type="entry name" value="PAS-assoc_C"/>
</dbReference>
<dbReference type="Pfam" id="PF13426">
    <property type="entry name" value="PAS_9"/>
    <property type="match status" value="1"/>
</dbReference>
<dbReference type="PROSITE" id="PS50113">
    <property type="entry name" value="PAC"/>
    <property type="match status" value="2"/>
</dbReference>
<dbReference type="SUPFAM" id="SSF55785">
    <property type="entry name" value="PYP-like sensor domain (PAS domain)"/>
    <property type="match status" value="3"/>
</dbReference>
<dbReference type="EMBL" id="VIFK01000179">
    <property type="protein sequence ID" value="TQE98534.1"/>
    <property type="molecule type" value="Genomic_DNA"/>
</dbReference>
<evidence type="ECO:0000313" key="5">
    <source>
        <dbReference type="EMBL" id="TQE98534.1"/>
    </source>
</evidence>
<dbReference type="AlphaFoldDB" id="A0A540VP39"/>
<sequence>MTMVERSSALLRDITEAFHSVFDSICTTVIVEGRKAPLHCAGNSQVGHELADFSVVVDALADREPQAMTPTPGSSINGAGIIAAEPLNTFPEDPATVLAFVLRDPDQAEHAVNLAHALTTEAVSELMLLRTAPFLSSAFAEVESGITVADPNLEDMPLVYINEAFTRLTGYARAEVLGRNCRFLQGHLRDQPGIQTMRNALARGVDCTTVLTNIRRDGGTFQNRLRLRPIRGADGHVSHVVGIQNDVSAEQGALQSLDLQKRRHASLIDSVASYVWHMNADGQLQSVDRAWLVQAGLEDQGQMPELATIRAALDAHTAATFRERWAWALSTLQPFEVTYPLPADSDSPRWFQDRITPVCGDEGQLLEWFGVSQEITALKHSQQILERTIQAAPTGMLVVDPDGTITLANAQAGLLFGYPVEAMYGMPVENLIPETLRVDHQRLRETYLSAPSPRGMGAWRAVRGLRQDGAEFDAEVGLNWFSDGQRVSVIAAITDQTEFNKAHKELERAAYQDRLTGCLSREGFAREMDERRNRGTLHPASLIVSMDISGLREINNAQGYDVGDQILQEAARRVLAEMDDLNLVARPGGGEFLMLLAVDRHNTPRRWRRRLERVFEAPFEVSGFTLFVTAAFGYVRLGSRPSCDAETLMNDAELALRRSQQRVSVTWTQYTRTLEHQARDSVATTLALRLALERHDLMLFYQPKVHMATGKPVSLEALLRWQHPVQGFIPPGEFIPLAEQSQLIGPIGTWVLRRACSDLRAWQDAGLEVLPVSVNVSPIQFQLGSIPDIVHRALTDFAIEPQHLLLEITESVFEEHGDGLRSDLMALSAMGVQLSLDDFGTGYSSLGHLHDYPFDEIKIDKTFIWQLNQGGYGQAVVKAVDAIAQAIKARVVAEGVESAEHVEALKSLGCDIGQGFYYHRPMPEAQWRQLLCGGAQQG</sequence>
<dbReference type="SUPFAM" id="SSF55073">
    <property type="entry name" value="Nucleotide cyclase"/>
    <property type="match status" value="1"/>
</dbReference>
<dbReference type="Gene3D" id="3.30.450.20">
    <property type="entry name" value="PAS domain"/>
    <property type="match status" value="3"/>
</dbReference>
<evidence type="ECO:0000259" key="2">
    <source>
        <dbReference type="PROSITE" id="PS50113"/>
    </source>
</evidence>
<dbReference type="Gene3D" id="3.30.70.270">
    <property type="match status" value="1"/>
</dbReference>
<dbReference type="InterPro" id="IPR029787">
    <property type="entry name" value="Nucleotide_cyclase"/>
</dbReference>
<dbReference type="SMART" id="SM00267">
    <property type="entry name" value="GGDEF"/>
    <property type="match status" value="1"/>
</dbReference>
<dbReference type="Pfam" id="PF00563">
    <property type="entry name" value="EAL"/>
    <property type="match status" value="1"/>
</dbReference>
<gene>
    <name evidence="5" type="ORF">FKY71_13360</name>
</gene>
<comment type="caution">
    <text evidence="5">The sequence shown here is derived from an EMBL/GenBank/DDBJ whole genome shotgun (WGS) entry which is preliminary data.</text>
</comment>
<dbReference type="SMART" id="SM00052">
    <property type="entry name" value="EAL"/>
    <property type="match status" value="1"/>
</dbReference>
<dbReference type="Proteomes" id="UP000315400">
    <property type="component" value="Unassembled WGS sequence"/>
</dbReference>
<dbReference type="InterPro" id="IPR052155">
    <property type="entry name" value="Biofilm_reg_signaling"/>
</dbReference>
<proteinExistence type="predicted"/>
<dbReference type="CDD" id="cd00130">
    <property type="entry name" value="PAS"/>
    <property type="match status" value="2"/>
</dbReference>
<dbReference type="Gene3D" id="3.20.20.450">
    <property type="entry name" value="EAL domain"/>
    <property type="match status" value="1"/>
</dbReference>
<dbReference type="CDD" id="cd01949">
    <property type="entry name" value="GGDEF"/>
    <property type="match status" value="1"/>
</dbReference>
<dbReference type="NCBIfam" id="TIGR00229">
    <property type="entry name" value="sensory_box"/>
    <property type="match status" value="2"/>
</dbReference>
<evidence type="ECO:0000259" key="3">
    <source>
        <dbReference type="PROSITE" id="PS50883"/>
    </source>
</evidence>
<feature type="domain" description="GGDEF" evidence="4">
    <location>
        <begin position="539"/>
        <end position="672"/>
    </location>
</feature>
<dbReference type="InterPro" id="IPR000160">
    <property type="entry name" value="GGDEF_dom"/>
</dbReference>
<evidence type="ECO:0000313" key="6">
    <source>
        <dbReference type="Proteomes" id="UP000315400"/>
    </source>
</evidence>
<feature type="domain" description="PAS" evidence="1">
    <location>
        <begin position="381"/>
        <end position="450"/>
    </location>
</feature>
<dbReference type="SMART" id="SM00086">
    <property type="entry name" value="PAC"/>
    <property type="match status" value="3"/>
</dbReference>
<feature type="domain" description="PAC" evidence="2">
    <location>
        <begin position="205"/>
        <end position="259"/>
    </location>
</feature>
<dbReference type="PANTHER" id="PTHR44757:SF2">
    <property type="entry name" value="BIOFILM ARCHITECTURE MAINTENANCE PROTEIN MBAA"/>
    <property type="match status" value="1"/>
</dbReference>